<feature type="region of interest" description="Disordered" evidence="1">
    <location>
        <begin position="182"/>
        <end position="204"/>
    </location>
</feature>
<accession>A0AAE2D1D8</accession>
<protein>
    <submittedName>
        <fullName evidence="2">Uncharacterized protein</fullName>
    </submittedName>
</protein>
<evidence type="ECO:0000313" key="3">
    <source>
        <dbReference type="Proteomes" id="UP001293254"/>
    </source>
</evidence>
<proteinExistence type="predicted"/>
<keyword evidence="3" id="KW-1185">Reference proteome</keyword>
<sequence>MAASRPGPVTSARAAPRKLEGRTSASSWADPGSPARGRLELGWTTVDHPSLELGSSPAQGASSWGGPPSSRQVPLAGLYPRLEALPRAPARSSRHLAGSTRGSRHYLEHQPANHPCTASSTSPRTRGSRQVPRAGVVRRLCLGLEAVPRAPAREPPSSRQCLELGSSPATASSWAAHQLKVTRAGADHGGPPRLEVPRAGLCSG</sequence>
<dbReference type="EMBL" id="JACGWO010000001">
    <property type="protein sequence ID" value="KAK4441649.1"/>
    <property type="molecule type" value="Genomic_DNA"/>
</dbReference>
<feature type="compositionally biased region" description="Low complexity" evidence="1">
    <location>
        <begin position="150"/>
        <end position="159"/>
    </location>
</feature>
<name>A0AAE2D1D8_9LAMI</name>
<evidence type="ECO:0000313" key="2">
    <source>
        <dbReference type="EMBL" id="KAK4441649.1"/>
    </source>
</evidence>
<comment type="caution">
    <text evidence="2">The sequence shown here is derived from an EMBL/GenBank/DDBJ whole genome shotgun (WGS) entry which is preliminary data.</text>
</comment>
<feature type="region of interest" description="Disordered" evidence="1">
    <location>
        <begin position="150"/>
        <end position="169"/>
    </location>
</feature>
<feature type="compositionally biased region" description="Polar residues" evidence="1">
    <location>
        <begin position="116"/>
        <end position="125"/>
    </location>
</feature>
<dbReference type="AlphaFoldDB" id="A0AAE2D1D8"/>
<reference evidence="2" key="1">
    <citation type="submission" date="2020-06" db="EMBL/GenBank/DDBJ databases">
        <authorList>
            <person name="Li T."/>
            <person name="Hu X."/>
            <person name="Zhang T."/>
            <person name="Song X."/>
            <person name="Zhang H."/>
            <person name="Dai N."/>
            <person name="Sheng W."/>
            <person name="Hou X."/>
            <person name="Wei L."/>
        </authorList>
    </citation>
    <scope>NUCLEOTIDE SEQUENCE</scope>
    <source>
        <strain evidence="2">3651</strain>
        <tissue evidence="2">Leaf</tissue>
    </source>
</reference>
<dbReference type="Proteomes" id="UP001293254">
    <property type="component" value="Unassembled WGS sequence"/>
</dbReference>
<organism evidence="2 3">
    <name type="scientific">Sesamum alatum</name>
    <dbReference type="NCBI Taxonomy" id="300844"/>
    <lineage>
        <taxon>Eukaryota</taxon>
        <taxon>Viridiplantae</taxon>
        <taxon>Streptophyta</taxon>
        <taxon>Embryophyta</taxon>
        <taxon>Tracheophyta</taxon>
        <taxon>Spermatophyta</taxon>
        <taxon>Magnoliopsida</taxon>
        <taxon>eudicotyledons</taxon>
        <taxon>Gunneridae</taxon>
        <taxon>Pentapetalae</taxon>
        <taxon>asterids</taxon>
        <taxon>lamiids</taxon>
        <taxon>Lamiales</taxon>
        <taxon>Pedaliaceae</taxon>
        <taxon>Sesamum</taxon>
    </lineage>
</organism>
<reference evidence="2" key="2">
    <citation type="journal article" date="2024" name="Plant">
        <title>Genomic evolution and insights into agronomic trait innovations of Sesamum species.</title>
        <authorList>
            <person name="Miao H."/>
            <person name="Wang L."/>
            <person name="Qu L."/>
            <person name="Liu H."/>
            <person name="Sun Y."/>
            <person name="Le M."/>
            <person name="Wang Q."/>
            <person name="Wei S."/>
            <person name="Zheng Y."/>
            <person name="Lin W."/>
            <person name="Duan Y."/>
            <person name="Cao H."/>
            <person name="Xiong S."/>
            <person name="Wang X."/>
            <person name="Wei L."/>
            <person name="Li C."/>
            <person name="Ma Q."/>
            <person name="Ju M."/>
            <person name="Zhao R."/>
            <person name="Li G."/>
            <person name="Mu C."/>
            <person name="Tian Q."/>
            <person name="Mei H."/>
            <person name="Zhang T."/>
            <person name="Gao T."/>
            <person name="Zhang H."/>
        </authorList>
    </citation>
    <scope>NUCLEOTIDE SEQUENCE</scope>
    <source>
        <strain evidence="2">3651</strain>
    </source>
</reference>
<gene>
    <name evidence="2" type="ORF">Salat_0499800</name>
</gene>
<evidence type="ECO:0000256" key="1">
    <source>
        <dbReference type="SAM" id="MobiDB-lite"/>
    </source>
</evidence>
<feature type="region of interest" description="Disordered" evidence="1">
    <location>
        <begin position="1"/>
        <end position="133"/>
    </location>
</feature>